<evidence type="ECO:0000259" key="1">
    <source>
        <dbReference type="Pfam" id="PF09557"/>
    </source>
</evidence>
<reference evidence="2 3" key="1">
    <citation type="submission" date="2024-03" db="EMBL/GenBank/DDBJ databases">
        <title>Draft genome sequence of Klenkia terrae.</title>
        <authorList>
            <person name="Duangmal K."/>
            <person name="Chantavorakit T."/>
        </authorList>
    </citation>
    <scope>NUCLEOTIDE SEQUENCE [LARGE SCALE GENOMIC DNA]</scope>
    <source>
        <strain evidence="2 3">JCM 17786</strain>
    </source>
</reference>
<evidence type="ECO:0000313" key="2">
    <source>
        <dbReference type="EMBL" id="MEI4278778.1"/>
    </source>
</evidence>
<evidence type="ECO:0000313" key="3">
    <source>
        <dbReference type="Proteomes" id="UP001373496"/>
    </source>
</evidence>
<gene>
    <name evidence="2" type="ORF">UXQ13_09905</name>
</gene>
<dbReference type="EMBL" id="JBAPLV010000009">
    <property type="protein sequence ID" value="MEI4278778.1"/>
    <property type="molecule type" value="Genomic_DNA"/>
</dbReference>
<proteinExistence type="predicted"/>
<accession>A0ABU8E553</accession>
<organism evidence="2 3">
    <name type="scientific">Klenkia terrae</name>
    <dbReference type="NCBI Taxonomy" id="1052259"/>
    <lineage>
        <taxon>Bacteria</taxon>
        <taxon>Bacillati</taxon>
        <taxon>Actinomycetota</taxon>
        <taxon>Actinomycetes</taxon>
        <taxon>Geodermatophilales</taxon>
        <taxon>Geodermatophilaceae</taxon>
        <taxon>Klenkia</taxon>
    </lineage>
</organism>
<dbReference type="RefSeq" id="WP_225235867.1">
    <property type="nucleotide sequence ID" value="NZ_JBAPLV010000009.1"/>
</dbReference>
<sequence>MTSASPDPHRLDPADPVELTRSEERLVVTTEAVPVRRAVLRVETTTEEVMVPVTLTRQHVRLEYVDVDPIDAVPVPTEQLLDGAVGDWLVLTADEPVVGTRPVPTERVRLVTSWVSAEQQIQVELAHEDVSVDTTDLPPQTTGTSTG</sequence>
<protein>
    <submittedName>
        <fullName evidence="2">YsnF/AvaK domain-containing protein</fullName>
    </submittedName>
</protein>
<dbReference type="Pfam" id="PF09557">
    <property type="entry name" value="DUF2382"/>
    <property type="match status" value="1"/>
</dbReference>
<dbReference type="InterPro" id="IPR019060">
    <property type="entry name" value="DUF2382"/>
</dbReference>
<comment type="caution">
    <text evidence="2">The sequence shown here is derived from an EMBL/GenBank/DDBJ whole genome shotgun (WGS) entry which is preliminary data.</text>
</comment>
<dbReference type="Proteomes" id="UP001373496">
    <property type="component" value="Unassembled WGS sequence"/>
</dbReference>
<name>A0ABU8E553_9ACTN</name>
<feature type="domain" description="DUF2382" evidence="1">
    <location>
        <begin position="19"/>
        <end position="132"/>
    </location>
</feature>
<keyword evidence="3" id="KW-1185">Reference proteome</keyword>